<sequence>MTAAMKEHRNSPEPGALAAGADSPAGTAGVVAPPESRRAPVWERPVPGAGRAPLVWLLGVHGGAGASTLAHVLAPAADSHRRWPGVLERESPFVVLVARETIAGLARAHDLLRQHRAGLAGPSEVLGLITVAARPGRMPAEIRRYRDVVGSLAGRVWQVPWHEEWTLVEPDQLPVWSPSDPPPQQKKRKLDPLQEVPHDVDELGASIVDLIREKVTSSSHLEEEEDAR</sequence>
<dbReference type="GeneID" id="80347509"/>
<dbReference type="AlphaFoldDB" id="A0A7G1KJ57"/>
<name>A0A7G1KJ57_9NOCA</name>
<reference evidence="2 3" key="1">
    <citation type="submission" date="2020-08" db="EMBL/GenBank/DDBJ databases">
        <title>Genome Sequencing of Nocardia wallacei strain FMUON74 and assembly.</title>
        <authorList>
            <person name="Toyokawa M."/>
            <person name="Uesaka K."/>
        </authorList>
    </citation>
    <scope>NUCLEOTIDE SEQUENCE [LARGE SCALE GENOMIC DNA]</scope>
    <source>
        <strain evidence="2 3">FMUON74</strain>
    </source>
</reference>
<feature type="compositionally biased region" description="Basic and acidic residues" evidence="1">
    <location>
        <begin position="1"/>
        <end position="11"/>
    </location>
</feature>
<feature type="region of interest" description="Disordered" evidence="1">
    <location>
        <begin position="172"/>
        <end position="196"/>
    </location>
</feature>
<dbReference type="EMBL" id="AP023396">
    <property type="protein sequence ID" value="BCK55188.1"/>
    <property type="molecule type" value="Genomic_DNA"/>
</dbReference>
<organism evidence="2 3">
    <name type="scientific">Nocardia wallacei</name>
    <dbReference type="NCBI Taxonomy" id="480035"/>
    <lineage>
        <taxon>Bacteria</taxon>
        <taxon>Bacillati</taxon>
        <taxon>Actinomycetota</taxon>
        <taxon>Actinomycetes</taxon>
        <taxon>Mycobacteriales</taxon>
        <taxon>Nocardiaceae</taxon>
        <taxon>Nocardia</taxon>
    </lineage>
</organism>
<dbReference type="Proteomes" id="UP000516173">
    <property type="component" value="Chromosome"/>
</dbReference>
<evidence type="ECO:0000313" key="3">
    <source>
        <dbReference type="Proteomes" id="UP000516173"/>
    </source>
</evidence>
<proteinExistence type="predicted"/>
<protein>
    <submittedName>
        <fullName evidence="2">Uncharacterized protein</fullName>
    </submittedName>
</protein>
<dbReference type="KEGG" id="nwl:NWFMUON74_29600"/>
<accession>A0A7G1KJ57</accession>
<gene>
    <name evidence="2" type="ORF">NWFMUON74_29600</name>
</gene>
<feature type="region of interest" description="Disordered" evidence="1">
    <location>
        <begin position="1"/>
        <end position="44"/>
    </location>
</feature>
<evidence type="ECO:0000256" key="1">
    <source>
        <dbReference type="SAM" id="MobiDB-lite"/>
    </source>
</evidence>
<evidence type="ECO:0000313" key="2">
    <source>
        <dbReference type="EMBL" id="BCK55188.1"/>
    </source>
</evidence>
<keyword evidence="3" id="KW-1185">Reference proteome</keyword>
<dbReference type="RefSeq" id="WP_232111022.1">
    <property type="nucleotide sequence ID" value="NZ_AP023396.1"/>
</dbReference>